<evidence type="ECO:0000313" key="1">
    <source>
        <dbReference type="EMBL" id="JAD63889.1"/>
    </source>
</evidence>
<organism evidence="1">
    <name type="scientific">Arundo donax</name>
    <name type="common">Giant reed</name>
    <name type="synonym">Donax arundinaceus</name>
    <dbReference type="NCBI Taxonomy" id="35708"/>
    <lineage>
        <taxon>Eukaryota</taxon>
        <taxon>Viridiplantae</taxon>
        <taxon>Streptophyta</taxon>
        <taxon>Embryophyta</taxon>
        <taxon>Tracheophyta</taxon>
        <taxon>Spermatophyta</taxon>
        <taxon>Magnoliopsida</taxon>
        <taxon>Liliopsida</taxon>
        <taxon>Poales</taxon>
        <taxon>Poaceae</taxon>
        <taxon>PACMAD clade</taxon>
        <taxon>Arundinoideae</taxon>
        <taxon>Arundineae</taxon>
        <taxon>Arundo</taxon>
    </lineage>
</organism>
<sequence length="15" mass="1543">MGEVVAPLDFSFCGA</sequence>
<reference evidence="1" key="1">
    <citation type="submission" date="2014-09" db="EMBL/GenBank/DDBJ databases">
        <authorList>
            <person name="Magalhaes I.L.F."/>
            <person name="Oliveira U."/>
            <person name="Santos F.R."/>
            <person name="Vidigal T.H.D.A."/>
            <person name="Brescovit A.D."/>
            <person name="Santos A.J."/>
        </authorList>
    </citation>
    <scope>NUCLEOTIDE SEQUENCE</scope>
    <source>
        <tissue evidence="1">Shoot tissue taken approximately 20 cm above the soil surface</tissue>
    </source>
</reference>
<protein>
    <submittedName>
        <fullName evidence="1">Uncharacterized protein</fullName>
    </submittedName>
</protein>
<name>A0A0A9BIS4_ARUDO</name>
<accession>A0A0A9BIS4</accession>
<reference evidence="1" key="2">
    <citation type="journal article" date="2015" name="Data Brief">
        <title>Shoot transcriptome of the giant reed, Arundo donax.</title>
        <authorList>
            <person name="Barrero R.A."/>
            <person name="Guerrero F.D."/>
            <person name="Moolhuijzen P."/>
            <person name="Goolsby J.A."/>
            <person name="Tidwell J."/>
            <person name="Bellgard S.E."/>
            <person name="Bellgard M.I."/>
        </authorList>
    </citation>
    <scope>NUCLEOTIDE SEQUENCE</scope>
    <source>
        <tissue evidence="1">Shoot tissue taken approximately 20 cm above the soil surface</tissue>
    </source>
</reference>
<dbReference type="EMBL" id="GBRH01234006">
    <property type="protein sequence ID" value="JAD63889.1"/>
    <property type="molecule type" value="Transcribed_RNA"/>
</dbReference>
<proteinExistence type="predicted"/>